<dbReference type="InterPro" id="IPR003877">
    <property type="entry name" value="SPRY_dom"/>
</dbReference>
<feature type="region of interest" description="Disordered" evidence="1">
    <location>
        <begin position="178"/>
        <end position="216"/>
    </location>
</feature>
<dbReference type="InterPro" id="IPR001870">
    <property type="entry name" value="B30.2/SPRY"/>
</dbReference>
<dbReference type="AlphaFoldDB" id="A0A9Q1L2M2"/>
<dbReference type="PROSITE" id="PS50188">
    <property type="entry name" value="B302_SPRY"/>
    <property type="match status" value="1"/>
</dbReference>
<dbReference type="SMART" id="SM00449">
    <property type="entry name" value="SPRY"/>
    <property type="match status" value="1"/>
</dbReference>
<evidence type="ECO:0000259" key="3">
    <source>
        <dbReference type="PROSITE" id="PS50188"/>
    </source>
</evidence>
<dbReference type="PANTHER" id="PTHR44991">
    <property type="entry name" value="IMMUNOGLOBULIN SUPERFAMILY MEMBER 5"/>
    <property type="match status" value="1"/>
</dbReference>
<reference evidence="4" key="1">
    <citation type="submission" date="2022-04" db="EMBL/GenBank/DDBJ databases">
        <title>Carnegiea gigantea Genome sequencing and assembly v2.</title>
        <authorList>
            <person name="Copetti D."/>
            <person name="Sanderson M.J."/>
            <person name="Burquez A."/>
            <person name="Wojciechowski M.F."/>
        </authorList>
    </citation>
    <scope>NUCLEOTIDE SEQUENCE</scope>
    <source>
        <strain evidence="4">SGP5-SGP5p</strain>
        <tissue evidence="4">Aerial part</tissue>
    </source>
</reference>
<keyword evidence="2" id="KW-1133">Transmembrane helix</keyword>
<comment type="caution">
    <text evidence="4">The sequence shown here is derived from an EMBL/GenBank/DDBJ whole genome shotgun (WGS) entry which is preliminary data.</text>
</comment>
<dbReference type="InterPro" id="IPR013320">
    <property type="entry name" value="ConA-like_dom_sf"/>
</dbReference>
<keyword evidence="2" id="KW-0472">Membrane</keyword>
<organism evidence="4 5">
    <name type="scientific">Carnegiea gigantea</name>
    <dbReference type="NCBI Taxonomy" id="171969"/>
    <lineage>
        <taxon>Eukaryota</taxon>
        <taxon>Viridiplantae</taxon>
        <taxon>Streptophyta</taxon>
        <taxon>Embryophyta</taxon>
        <taxon>Tracheophyta</taxon>
        <taxon>Spermatophyta</taxon>
        <taxon>Magnoliopsida</taxon>
        <taxon>eudicotyledons</taxon>
        <taxon>Gunneridae</taxon>
        <taxon>Pentapetalae</taxon>
        <taxon>Caryophyllales</taxon>
        <taxon>Cactineae</taxon>
        <taxon>Cactaceae</taxon>
        <taxon>Cactoideae</taxon>
        <taxon>Echinocereeae</taxon>
        <taxon>Carnegiea</taxon>
    </lineage>
</organism>
<dbReference type="InterPro" id="IPR043136">
    <property type="entry name" value="B30.2/SPRY_sf"/>
</dbReference>
<protein>
    <recommendedName>
        <fullName evidence="3">B30.2/SPRY domain-containing protein</fullName>
    </recommendedName>
</protein>
<dbReference type="Pfam" id="PF00622">
    <property type="entry name" value="SPRY"/>
    <property type="match status" value="1"/>
</dbReference>
<evidence type="ECO:0000256" key="1">
    <source>
        <dbReference type="SAM" id="MobiDB-lite"/>
    </source>
</evidence>
<gene>
    <name evidence="4" type="ORF">Cgig2_008145</name>
</gene>
<dbReference type="SUPFAM" id="SSF49899">
    <property type="entry name" value="Concanavalin A-like lectins/glucanases"/>
    <property type="match status" value="1"/>
</dbReference>
<dbReference type="EMBL" id="JAKOGI010000001">
    <property type="protein sequence ID" value="KAJ8453261.1"/>
    <property type="molecule type" value="Genomic_DNA"/>
</dbReference>
<feature type="domain" description="B30.2/SPRY" evidence="3">
    <location>
        <begin position="158"/>
        <end position="356"/>
    </location>
</feature>
<proteinExistence type="predicted"/>
<sequence>MLAWLEALIAALSASILIIIILYFLIRRRFSSKQQAVVDTHRSPLPPITTPPFQTSTKRPGYPLFRRGTSAKPLFNWADHPSLIVDAVENGWSRFAFANYTPSPSLKSPLLCVTGDNNSTHHNHVDLSWEVGHGSSDFMQQIRFHKPTSSSVRMTLPLPGPPPSFPQEAYFEIRVIKSGDDHDDQSSNKGREREDTNLINYEKNSSSSAPSSSILTGNSSCRLTHVLEEIKVGGRRGGRGQEEGVRMSVGLAIGGSPMTGKLPGSYPGSVGFNSDGSVYLAGMKLSYESEKEDWAQVGKVIGCGFNPMQKKIFFTVDSEMIHVIHCKSEDFRMPLYPILTANIDATVLVNLGQSSFSFAPANAQRTPNPCFIGPIVNSSASILGDEDSRELFSIGRIDVEWLSHNTTIKSTVSNEESEVDLFEIVLDNNVGGKTINEHMIGK</sequence>
<dbReference type="Proteomes" id="UP001153076">
    <property type="component" value="Unassembled WGS sequence"/>
</dbReference>
<evidence type="ECO:0000313" key="4">
    <source>
        <dbReference type="EMBL" id="KAJ8453261.1"/>
    </source>
</evidence>
<dbReference type="PANTHER" id="PTHR44991:SF1">
    <property type="entry name" value="IMMUNOGLOBULIN SUPERFAMILY MEMBER 5"/>
    <property type="match status" value="1"/>
</dbReference>
<keyword evidence="2" id="KW-0812">Transmembrane</keyword>
<dbReference type="OrthoDB" id="258495at2759"/>
<keyword evidence="5" id="KW-1185">Reference proteome</keyword>
<dbReference type="Gene3D" id="2.60.120.920">
    <property type="match status" value="1"/>
</dbReference>
<evidence type="ECO:0000313" key="5">
    <source>
        <dbReference type="Proteomes" id="UP001153076"/>
    </source>
</evidence>
<evidence type="ECO:0000256" key="2">
    <source>
        <dbReference type="SAM" id="Phobius"/>
    </source>
</evidence>
<name>A0A9Q1L2M2_9CARY</name>
<accession>A0A9Q1L2M2</accession>
<feature type="compositionally biased region" description="Basic and acidic residues" evidence="1">
    <location>
        <begin position="178"/>
        <end position="196"/>
    </location>
</feature>
<feature type="transmembrane region" description="Helical" evidence="2">
    <location>
        <begin position="6"/>
        <end position="26"/>
    </location>
</feature>